<feature type="chain" id="PRO_5045283717" evidence="10">
    <location>
        <begin position="23"/>
        <end position="406"/>
    </location>
</feature>
<organism evidence="12 13">
    <name type="scientific">Steroidobacter gossypii</name>
    <dbReference type="NCBI Taxonomy" id="2805490"/>
    <lineage>
        <taxon>Bacteria</taxon>
        <taxon>Pseudomonadati</taxon>
        <taxon>Pseudomonadota</taxon>
        <taxon>Gammaproteobacteria</taxon>
        <taxon>Steroidobacterales</taxon>
        <taxon>Steroidobacteraceae</taxon>
        <taxon>Steroidobacter</taxon>
    </lineage>
</organism>
<keyword evidence="8" id="KW-0472">Membrane</keyword>
<keyword evidence="2" id="KW-1003">Cell membrane</keyword>
<dbReference type="PIRSF" id="PIRSF000018">
    <property type="entry name" value="Mb_ADH_cyt_c"/>
    <property type="match status" value="1"/>
</dbReference>
<dbReference type="PROSITE" id="PS51007">
    <property type="entry name" value="CYTC"/>
    <property type="match status" value="3"/>
</dbReference>
<evidence type="ECO:0000256" key="10">
    <source>
        <dbReference type="SAM" id="SignalP"/>
    </source>
</evidence>
<evidence type="ECO:0000256" key="8">
    <source>
        <dbReference type="ARBA" id="ARBA00023136"/>
    </source>
</evidence>
<gene>
    <name evidence="12" type="ORF">JM946_18275</name>
</gene>
<dbReference type="Proteomes" id="UP000661077">
    <property type="component" value="Unassembled WGS sequence"/>
</dbReference>
<evidence type="ECO:0000256" key="1">
    <source>
        <dbReference type="ARBA" id="ARBA00004236"/>
    </source>
</evidence>
<evidence type="ECO:0000256" key="3">
    <source>
        <dbReference type="ARBA" id="ARBA00022617"/>
    </source>
</evidence>
<feature type="domain" description="Cytochrome c" evidence="11">
    <location>
        <begin position="25"/>
        <end position="128"/>
    </location>
</feature>
<evidence type="ECO:0000256" key="2">
    <source>
        <dbReference type="ARBA" id="ARBA00022475"/>
    </source>
</evidence>
<protein>
    <submittedName>
        <fullName evidence="12">Cytochrome c</fullName>
    </submittedName>
</protein>
<dbReference type="SUPFAM" id="SSF46626">
    <property type="entry name" value="Cytochrome c"/>
    <property type="match status" value="3"/>
</dbReference>
<dbReference type="PANTHER" id="PTHR35008:SF8">
    <property type="entry name" value="ALCOHOL DEHYDROGENASE CYTOCHROME C SUBUNIT"/>
    <property type="match status" value="1"/>
</dbReference>
<keyword evidence="5 10" id="KW-0732">Signal</keyword>
<dbReference type="RefSeq" id="WP_203168798.1">
    <property type="nucleotide sequence ID" value="NZ_JAEVLS010000004.1"/>
</dbReference>
<evidence type="ECO:0000256" key="6">
    <source>
        <dbReference type="ARBA" id="ARBA00022737"/>
    </source>
</evidence>
<evidence type="ECO:0000256" key="7">
    <source>
        <dbReference type="ARBA" id="ARBA00023004"/>
    </source>
</evidence>
<evidence type="ECO:0000313" key="12">
    <source>
        <dbReference type="EMBL" id="MBM0106682.1"/>
    </source>
</evidence>
<evidence type="ECO:0000313" key="13">
    <source>
        <dbReference type="Proteomes" id="UP000661077"/>
    </source>
</evidence>
<dbReference type="InterPro" id="IPR036909">
    <property type="entry name" value="Cyt_c-like_dom_sf"/>
</dbReference>
<evidence type="ECO:0000256" key="5">
    <source>
        <dbReference type="ARBA" id="ARBA00022729"/>
    </source>
</evidence>
<feature type="domain" description="Cytochrome c" evidence="11">
    <location>
        <begin position="170"/>
        <end position="286"/>
    </location>
</feature>
<keyword evidence="6" id="KW-0677">Repeat</keyword>
<keyword evidence="13" id="KW-1185">Reference proteome</keyword>
<evidence type="ECO:0000256" key="4">
    <source>
        <dbReference type="ARBA" id="ARBA00022723"/>
    </source>
</evidence>
<keyword evidence="3 9" id="KW-0349">Heme</keyword>
<sequence>MSSLAKWLASGVLSVSVLPALASSPLIERGEYLARAGNCGSCHTAPDGEAMAGGVAFETPFGKIYSTNITPDEQTGIGSWTEAQFAQALRKGVRPDGTHLYPVFPYTAYTKVTDQDAAALFAYLKSVPAVSASPPENEMSFPFNQRWLMGLWKALFFEEGPYQPLADKTPEWNRGAYLVEGLGHCSACHSPRNLLGAERSDAAMTGGTYLDRVPTGEIRPWSAPNLTSAATGLQAWSLEDIAAYLKHGKNAHVSVSGPMNEVIMNSTRYLSDADVHAMAVYLKSVPANEGDTTAPASEDVMSAGALVYDVHCGTCHLPTGEGSEDTGTALAKYSPIVQANDPASLINIILYGPPLPEPPLPAKWKKMEPFADLLTDEEVAQLASFIRASWNNKAGAVTAEQVAKQR</sequence>
<dbReference type="PANTHER" id="PTHR35008">
    <property type="entry name" value="BLL4482 PROTEIN-RELATED"/>
    <property type="match status" value="1"/>
</dbReference>
<accession>A0ABS1X0F4</accession>
<evidence type="ECO:0000259" key="11">
    <source>
        <dbReference type="PROSITE" id="PS51007"/>
    </source>
</evidence>
<dbReference type="Gene3D" id="1.10.760.10">
    <property type="entry name" value="Cytochrome c-like domain"/>
    <property type="match status" value="3"/>
</dbReference>
<reference evidence="12 13" key="1">
    <citation type="journal article" date="2021" name="Int. J. Syst. Evol. Microbiol.">
        <title>Steroidobacter gossypii sp. nov., isolated from soil of cotton cropping field.</title>
        <authorList>
            <person name="Huang R."/>
            <person name="Yang S."/>
            <person name="Zhen C."/>
            <person name="Liu W."/>
        </authorList>
    </citation>
    <scope>NUCLEOTIDE SEQUENCE [LARGE SCALE GENOMIC DNA]</scope>
    <source>
        <strain evidence="12 13">S1-65</strain>
    </source>
</reference>
<feature type="signal peptide" evidence="10">
    <location>
        <begin position="1"/>
        <end position="22"/>
    </location>
</feature>
<proteinExistence type="predicted"/>
<comment type="subcellular location">
    <subcellularLocation>
        <location evidence="1">Cell membrane</location>
    </subcellularLocation>
</comment>
<dbReference type="Pfam" id="PF13442">
    <property type="entry name" value="Cytochrome_CBB3"/>
    <property type="match status" value="1"/>
</dbReference>
<comment type="caution">
    <text evidence="12">The sequence shown here is derived from an EMBL/GenBank/DDBJ whole genome shotgun (WGS) entry which is preliminary data.</text>
</comment>
<dbReference type="EMBL" id="JAEVLS010000004">
    <property type="protein sequence ID" value="MBM0106682.1"/>
    <property type="molecule type" value="Genomic_DNA"/>
</dbReference>
<evidence type="ECO:0000256" key="9">
    <source>
        <dbReference type="PROSITE-ProRule" id="PRU00433"/>
    </source>
</evidence>
<dbReference type="Pfam" id="PF00034">
    <property type="entry name" value="Cytochrom_C"/>
    <property type="match status" value="2"/>
</dbReference>
<dbReference type="InterPro" id="IPR014353">
    <property type="entry name" value="Membr-bd_ADH_cyt_c"/>
</dbReference>
<keyword evidence="4 9" id="KW-0479">Metal-binding</keyword>
<keyword evidence="7 9" id="KW-0408">Iron</keyword>
<dbReference type="InterPro" id="IPR051459">
    <property type="entry name" value="Cytochrome_c-type_DH"/>
</dbReference>
<name>A0ABS1X0F4_9GAMM</name>
<dbReference type="InterPro" id="IPR009056">
    <property type="entry name" value="Cyt_c-like_dom"/>
</dbReference>
<feature type="domain" description="Cytochrome c" evidence="11">
    <location>
        <begin position="299"/>
        <end position="390"/>
    </location>
</feature>